<evidence type="ECO:0000313" key="11">
    <source>
        <dbReference type="EMBL" id="EET62626.1"/>
    </source>
</evidence>
<protein>
    <submittedName>
        <fullName evidence="11">TRAP transporter, DctQ-like membrane protein</fullName>
    </submittedName>
</protein>
<comment type="caution">
    <text evidence="11">The sequence shown here is derived from an EMBL/GenBank/DDBJ whole genome shotgun (WGS) entry which is preliminary data.</text>
</comment>
<dbReference type="RefSeq" id="WP_006860461.1">
    <property type="nucleotide sequence ID" value="NZ_ACCL02000002.1"/>
</dbReference>
<comment type="subcellular location">
    <subcellularLocation>
        <location evidence="1">Cell inner membrane</location>
        <topology evidence="1">Multi-pass membrane protein</topology>
    </subcellularLocation>
</comment>
<keyword evidence="3" id="KW-1003">Cell membrane</keyword>
<keyword evidence="2" id="KW-0813">Transport</keyword>
<feature type="domain" description="Tripartite ATP-independent periplasmic transporters DctQ component" evidence="10">
    <location>
        <begin position="23"/>
        <end position="152"/>
    </location>
</feature>
<dbReference type="PANTHER" id="PTHR35011:SF2">
    <property type="entry name" value="2,3-DIKETO-L-GULONATE TRAP TRANSPORTER SMALL PERMEASE PROTEIN YIAM"/>
    <property type="match status" value="1"/>
</dbReference>
<keyword evidence="4" id="KW-0997">Cell inner membrane</keyword>
<proteinExistence type="inferred from homology"/>
<dbReference type="EMBL" id="ACCL02000002">
    <property type="protein sequence ID" value="EET62626.1"/>
    <property type="molecule type" value="Genomic_DNA"/>
</dbReference>
<keyword evidence="5 9" id="KW-0812">Transmembrane</keyword>
<dbReference type="GO" id="GO:0015740">
    <property type="term" value="P:C4-dicarboxylate transport"/>
    <property type="evidence" value="ECO:0007669"/>
    <property type="project" value="TreeGrafter"/>
</dbReference>
<evidence type="ECO:0000256" key="9">
    <source>
        <dbReference type="SAM" id="Phobius"/>
    </source>
</evidence>
<organism evidence="11 12">
    <name type="scientific">Marvinbryantia formatexigens DSM 14469</name>
    <dbReference type="NCBI Taxonomy" id="478749"/>
    <lineage>
        <taxon>Bacteria</taxon>
        <taxon>Bacillati</taxon>
        <taxon>Bacillota</taxon>
        <taxon>Clostridia</taxon>
        <taxon>Lachnospirales</taxon>
        <taxon>Lachnospiraceae</taxon>
        <taxon>Marvinbryantia</taxon>
    </lineage>
</organism>
<dbReference type="Proteomes" id="UP000005561">
    <property type="component" value="Unassembled WGS sequence"/>
</dbReference>
<dbReference type="InterPro" id="IPR055348">
    <property type="entry name" value="DctQ"/>
</dbReference>
<evidence type="ECO:0000256" key="5">
    <source>
        <dbReference type="ARBA" id="ARBA00022692"/>
    </source>
</evidence>
<gene>
    <name evidence="11" type="ORF">BRYFOR_05661</name>
</gene>
<accession>C6LAL9</accession>
<reference evidence="11" key="1">
    <citation type="submission" date="2009-07" db="EMBL/GenBank/DDBJ databases">
        <authorList>
            <person name="Weinstock G."/>
            <person name="Sodergren E."/>
            <person name="Clifton S."/>
            <person name="Fulton L."/>
            <person name="Fulton B."/>
            <person name="Courtney L."/>
            <person name="Fronick C."/>
            <person name="Harrison M."/>
            <person name="Strong C."/>
            <person name="Farmer C."/>
            <person name="Delahaunty K."/>
            <person name="Markovic C."/>
            <person name="Hall O."/>
            <person name="Minx P."/>
            <person name="Tomlinson C."/>
            <person name="Mitreva M."/>
            <person name="Nelson J."/>
            <person name="Hou S."/>
            <person name="Wollam A."/>
            <person name="Pepin K.H."/>
            <person name="Johnson M."/>
            <person name="Bhonagiri V."/>
            <person name="Nash W.E."/>
            <person name="Warren W."/>
            <person name="Chinwalla A."/>
            <person name="Mardis E.R."/>
            <person name="Wilson R.K."/>
        </authorList>
    </citation>
    <scope>NUCLEOTIDE SEQUENCE [LARGE SCALE GENOMIC DNA]</scope>
    <source>
        <strain evidence="11">DSM 14469</strain>
    </source>
</reference>
<dbReference type="InterPro" id="IPR007387">
    <property type="entry name" value="TRAP_DctQ"/>
</dbReference>
<evidence type="ECO:0000256" key="1">
    <source>
        <dbReference type="ARBA" id="ARBA00004429"/>
    </source>
</evidence>
<evidence type="ECO:0000256" key="2">
    <source>
        <dbReference type="ARBA" id="ARBA00022448"/>
    </source>
</evidence>
<dbReference type="GO" id="GO:0022857">
    <property type="term" value="F:transmembrane transporter activity"/>
    <property type="evidence" value="ECO:0007669"/>
    <property type="project" value="TreeGrafter"/>
</dbReference>
<feature type="transmembrane region" description="Helical" evidence="9">
    <location>
        <begin position="86"/>
        <end position="107"/>
    </location>
</feature>
<evidence type="ECO:0000256" key="7">
    <source>
        <dbReference type="ARBA" id="ARBA00023136"/>
    </source>
</evidence>
<evidence type="ECO:0000313" key="12">
    <source>
        <dbReference type="Proteomes" id="UP000005561"/>
    </source>
</evidence>
<dbReference type="PANTHER" id="PTHR35011">
    <property type="entry name" value="2,3-DIKETO-L-GULONATE TRAP TRANSPORTER SMALL PERMEASE PROTEIN YIAM"/>
    <property type="match status" value="1"/>
</dbReference>
<keyword evidence="7 9" id="KW-0472">Membrane</keyword>
<feature type="transmembrane region" description="Helical" evidence="9">
    <location>
        <begin position="127"/>
        <end position="146"/>
    </location>
</feature>
<comment type="similarity">
    <text evidence="8">Belongs to the TRAP transporter small permease family.</text>
</comment>
<name>C6LAL9_9FIRM</name>
<feature type="transmembrane region" description="Helical" evidence="9">
    <location>
        <begin position="47"/>
        <end position="65"/>
    </location>
</feature>
<dbReference type="STRING" id="168384.SAMN05660368_02869"/>
<dbReference type="eggNOG" id="COG3090">
    <property type="taxonomic scope" value="Bacteria"/>
</dbReference>
<evidence type="ECO:0000256" key="3">
    <source>
        <dbReference type="ARBA" id="ARBA00022475"/>
    </source>
</evidence>
<evidence type="ECO:0000259" key="10">
    <source>
        <dbReference type="Pfam" id="PF04290"/>
    </source>
</evidence>
<keyword evidence="6 9" id="KW-1133">Transmembrane helix</keyword>
<feature type="transmembrane region" description="Helical" evidence="9">
    <location>
        <begin position="12"/>
        <end position="32"/>
    </location>
</feature>
<sequence>MKRLRNAINKLVEVFSVLLIAVMVLLVLWQVVARYMLNSPSAFSEALTRYLFVWLVLVTATYAFGSREHMYISALNDKLRGGVKTAVGIGIEALTILFAACVMIYGGSSITAMQMVSLDSSLHIPMGIVYAIIPVCGVITVFYCMCNIAEELGRRKESA</sequence>
<dbReference type="OrthoDB" id="9814265at2"/>
<evidence type="ECO:0000256" key="4">
    <source>
        <dbReference type="ARBA" id="ARBA00022519"/>
    </source>
</evidence>
<evidence type="ECO:0000256" key="8">
    <source>
        <dbReference type="ARBA" id="ARBA00038436"/>
    </source>
</evidence>
<keyword evidence="12" id="KW-1185">Reference proteome</keyword>
<dbReference type="Pfam" id="PF04290">
    <property type="entry name" value="DctQ"/>
    <property type="match status" value="1"/>
</dbReference>
<dbReference type="AlphaFoldDB" id="C6LAL9"/>
<evidence type="ECO:0000256" key="6">
    <source>
        <dbReference type="ARBA" id="ARBA00022989"/>
    </source>
</evidence>
<dbReference type="GO" id="GO:0005886">
    <property type="term" value="C:plasma membrane"/>
    <property type="evidence" value="ECO:0007669"/>
    <property type="project" value="UniProtKB-SubCell"/>
</dbReference>